<feature type="binding site" evidence="1">
    <location>
        <position position="14"/>
    </location>
    <ligand>
        <name>Zn(2+)</name>
        <dbReference type="ChEBI" id="CHEBI:29105"/>
    </ligand>
</feature>
<keyword evidence="5" id="KW-0808">Transferase</keyword>
<protein>
    <submittedName>
        <fullName evidence="5">23S rRNA (Guanine745-N1)-methyltransferase</fullName>
    </submittedName>
</protein>
<dbReference type="CDD" id="cd02440">
    <property type="entry name" value="AdoMet_MTases"/>
    <property type="match status" value="1"/>
</dbReference>
<feature type="binding site" evidence="1">
    <location>
        <position position="27"/>
    </location>
    <ligand>
        <name>Zn(2+)</name>
        <dbReference type="ChEBI" id="CHEBI:29105"/>
    </ligand>
</feature>
<dbReference type="InterPro" id="IPR029063">
    <property type="entry name" value="SAM-dependent_MTases_sf"/>
</dbReference>
<feature type="binding site" evidence="2">
    <location>
        <position position="194"/>
    </location>
    <ligand>
        <name>S-adenosyl-L-methionine</name>
        <dbReference type="ChEBI" id="CHEBI:59789"/>
    </ligand>
</feature>
<dbReference type="AlphaFoldDB" id="A0A4R6KIH9"/>
<dbReference type="EMBL" id="SNWQ01000005">
    <property type="protein sequence ID" value="TDO50112.1"/>
    <property type="molecule type" value="Genomic_DNA"/>
</dbReference>
<accession>A0A4R6KIH9</accession>
<dbReference type="Pfam" id="PF08241">
    <property type="entry name" value="Methyltransf_11"/>
    <property type="match status" value="1"/>
</dbReference>
<keyword evidence="2" id="KW-0949">S-adenosyl-L-methionine</keyword>
<evidence type="ECO:0000259" key="4">
    <source>
        <dbReference type="Pfam" id="PF21302"/>
    </source>
</evidence>
<keyword evidence="1" id="KW-0862">Zinc</keyword>
<gene>
    <name evidence="5" type="ORF">EV643_105343</name>
</gene>
<dbReference type="RefSeq" id="WP_133800363.1">
    <property type="nucleotide sequence ID" value="NZ_SNWQ01000005.1"/>
</dbReference>
<reference evidence="5 6" key="1">
    <citation type="submission" date="2019-03" db="EMBL/GenBank/DDBJ databases">
        <title>Genomic Encyclopedia of Type Strains, Phase III (KMG-III): the genomes of soil and plant-associated and newly described type strains.</title>
        <authorList>
            <person name="Whitman W."/>
        </authorList>
    </citation>
    <scope>NUCLEOTIDE SEQUENCE [LARGE SCALE GENOMIC DNA]</scope>
    <source>
        <strain evidence="5 6">VKM Ac-2527</strain>
    </source>
</reference>
<feature type="binding site" evidence="1">
    <location>
        <position position="11"/>
    </location>
    <ligand>
        <name>Zn(2+)</name>
        <dbReference type="ChEBI" id="CHEBI:29105"/>
    </ligand>
</feature>
<dbReference type="GO" id="GO:0032259">
    <property type="term" value="P:methylation"/>
    <property type="evidence" value="ECO:0007669"/>
    <property type="project" value="UniProtKB-KW"/>
</dbReference>
<feature type="domain" description="Methyltransferase type 11" evidence="3">
    <location>
        <begin position="100"/>
        <end position="186"/>
    </location>
</feature>
<sequence length="285" mass="30918">MRPDLVSVLRCPVCGEDLGLHGRTAKCERGHSYDLAKQGYLNLLPSASTGIEGDTAEMIEARSTFLAAGSYSPIRDALIANTPEELDLAQLDRGDGELVVEVGAGTAYYLAGVVAARTGWRGIALDVSRYAARRAAKVDPRIGAVVCDAWRELPLRDEVAQVILNVFAPRNAQEMARILAPGGTLLVVTPNQTHLGELVDVLGLVRVDQEKERRLTESLSGFQRTTDEAVEVTMRLDHRSIERLVAMTPSARHLDQTERAERIAVLADPAEVTLSVTVSAWQVVA</sequence>
<evidence type="ECO:0000259" key="3">
    <source>
        <dbReference type="Pfam" id="PF08241"/>
    </source>
</evidence>
<dbReference type="InterPro" id="IPR013216">
    <property type="entry name" value="Methyltransf_11"/>
</dbReference>
<dbReference type="Gene3D" id="3.40.50.150">
    <property type="entry name" value="Vaccinia Virus protein VP39"/>
    <property type="match status" value="1"/>
</dbReference>
<evidence type="ECO:0000256" key="2">
    <source>
        <dbReference type="PIRSR" id="PIRSR018249-2"/>
    </source>
</evidence>
<keyword evidence="5" id="KW-0489">Methyltransferase</keyword>
<dbReference type="InterPro" id="IPR016718">
    <property type="entry name" value="rRNA_m1G-MeTrfase_A_prd"/>
</dbReference>
<evidence type="ECO:0000313" key="5">
    <source>
        <dbReference type="EMBL" id="TDO50112.1"/>
    </source>
</evidence>
<dbReference type="OrthoDB" id="108476at2"/>
<feature type="binding site" evidence="1">
    <location>
        <position position="31"/>
    </location>
    <ligand>
        <name>Zn(2+)</name>
        <dbReference type="ChEBI" id="CHEBI:29105"/>
    </ligand>
</feature>
<dbReference type="PIRSF" id="PIRSF018249">
    <property type="entry name" value="MyrA_prd"/>
    <property type="match status" value="1"/>
</dbReference>
<dbReference type="GO" id="GO:0008757">
    <property type="term" value="F:S-adenosylmethionine-dependent methyltransferase activity"/>
    <property type="evidence" value="ECO:0007669"/>
    <property type="project" value="InterPro"/>
</dbReference>
<dbReference type="GO" id="GO:0046872">
    <property type="term" value="F:metal ion binding"/>
    <property type="evidence" value="ECO:0007669"/>
    <property type="project" value="UniProtKB-KW"/>
</dbReference>
<evidence type="ECO:0000256" key="1">
    <source>
        <dbReference type="PIRSR" id="PIRSR018249-1"/>
    </source>
</evidence>
<organism evidence="5 6">
    <name type="scientific">Kribbella caucasensis</name>
    <dbReference type="NCBI Taxonomy" id="2512215"/>
    <lineage>
        <taxon>Bacteria</taxon>
        <taxon>Bacillati</taxon>
        <taxon>Actinomycetota</taxon>
        <taxon>Actinomycetes</taxon>
        <taxon>Propionibacteriales</taxon>
        <taxon>Kribbellaceae</taxon>
        <taxon>Kribbella</taxon>
    </lineage>
</organism>
<comment type="caution">
    <text evidence="5">The sequence shown here is derived from an EMBL/GenBank/DDBJ whole genome shotgun (WGS) entry which is preliminary data.</text>
</comment>
<name>A0A4R6KIH9_9ACTN</name>
<dbReference type="Proteomes" id="UP000295388">
    <property type="component" value="Unassembled WGS sequence"/>
</dbReference>
<dbReference type="Pfam" id="PF21302">
    <property type="entry name" value="Zn_ribbon_RlmA"/>
    <property type="match status" value="1"/>
</dbReference>
<dbReference type="InterPro" id="IPR048647">
    <property type="entry name" value="RlmA_N"/>
</dbReference>
<feature type="domain" description="23S rRNA (guanine(745)-N(1))-methyltransferase N-terminal" evidence="4">
    <location>
        <begin position="10"/>
        <end position="45"/>
    </location>
</feature>
<evidence type="ECO:0000313" key="6">
    <source>
        <dbReference type="Proteomes" id="UP000295388"/>
    </source>
</evidence>
<keyword evidence="1" id="KW-0479">Metal-binding</keyword>
<proteinExistence type="predicted"/>
<feature type="binding site" evidence="2">
    <location>
        <position position="71"/>
    </location>
    <ligand>
        <name>S-adenosyl-L-methionine</name>
        <dbReference type="ChEBI" id="CHEBI:59789"/>
    </ligand>
</feature>
<keyword evidence="6" id="KW-1185">Reference proteome</keyword>
<dbReference type="SUPFAM" id="SSF53335">
    <property type="entry name" value="S-adenosyl-L-methionine-dependent methyltransferases"/>
    <property type="match status" value="1"/>
</dbReference>